<dbReference type="InterPro" id="IPR018392">
    <property type="entry name" value="LysM"/>
</dbReference>
<feature type="domain" description="LysM" evidence="1">
    <location>
        <begin position="42"/>
        <end position="62"/>
    </location>
</feature>
<evidence type="ECO:0000259" key="1">
    <source>
        <dbReference type="PROSITE" id="PS51782"/>
    </source>
</evidence>
<evidence type="ECO:0000313" key="2">
    <source>
        <dbReference type="EMBL" id="GFQ71461.1"/>
    </source>
</evidence>
<accession>A0A8X6KFG2</accession>
<keyword evidence="3" id="KW-1185">Reference proteome</keyword>
<dbReference type="Proteomes" id="UP000887116">
    <property type="component" value="Unassembled WGS sequence"/>
</dbReference>
<feature type="non-terminal residue" evidence="2">
    <location>
        <position position="62"/>
    </location>
</feature>
<reference evidence="2" key="1">
    <citation type="submission" date="2020-07" db="EMBL/GenBank/DDBJ databases">
        <title>Multicomponent nature underlies the extraordinary mechanical properties of spider dragline silk.</title>
        <authorList>
            <person name="Kono N."/>
            <person name="Nakamura H."/>
            <person name="Mori M."/>
            <person name="Yoshida Y."/>
            <person name="Ohtoshi R."/>
            <person name="Malay A.D."/>
            <person name="Moran D.A.P."/>
            <person name="Tomita M."/>
            <person name="Numata K."/>
            <person name="Arakawa K."/>
        </authorList>
    </citation>
    <scope>NUCLEOTIDE SEQUENCE</scope>
</reference>
<protein>
    <recommendedName>
        <fullName evidence="1">LysM domain-containing protein</fullName>
    </recommendedName>
</protein>
<dbReference type="EMBL" id="BMAO01021046">
    <property type="protein sequence ID" value="GFQ71461.1"/>
    <property type="molecule type" value="Genomic_DNA"/>
</dbReference>
<comment type="caution">
    <text evidence="2">The sequence shown here is derived from an EMBL/GenBank/DDBJ whole genome shotgun (WGS) entry which is preliminary data.</text>
</comment>
<evidence type="ECO:0000313" key="3">
    <source>
        <dbReference type="Proteomes" id="UP000887116"/>
    </source>
</evidence>
<gene>
    <name evidence="2" type="ORF">TNCT_110281</name>
</gene>
<dbReference type="PROSITE" id="PS51782">
    <property type="entry name" value="LYSM"/>
    <property type="match status" value="1"/>
</dbReference>
<organism evidence="2 3">
    <name type="scientific">Trichonephila clavata</name>
    <name type="common">Joro spider</name>
    <name type="synonym">Nephila clavata</name>
    <dbReference type="NCBI Taxonomy" id="2740835"/>
    <lineage>
        <taxon>Eukaryota</taxon>
        <taxon>Metazoa</taxon>
        <taxon>Ecdysozoa</taxon>
        <taxon>Arthropoda</taxon>
        <taxon>Chelicerata</taxon>
        <taxon>Arachnida</taxon>
        <taxon>Araneae</taxon>
        <taxon>Araneomorphae</taxon>
        <taxon>Entelegynae</taxon>
        <taxon>Araneoidea</taxon>
        <taxon>Nephilidae</taxon>
        <taxon>Trichonephila</taxon>
    </lineage>
</organism>
<dbReference type="AlphaFoldDB" id="A0A8X6KFG2"/>
<dbReference type="Pfam" id="PF01476">
    <property type="entry name" value="LysM"/>
    <property type="match status" value="1"/>
</dbReference>
<dbReference type="InterPro" id="IPR036779">
    <property type="entry name" value="LysM_dom_sf"/>
</dbReference>
<proteinExistence type="predicted"/>
<name>A0A8X6KFG2_TRICU</name>
<dbReference type="OrthoDB" id="2107166at2759"/>
<dbReference type="CDD" id="cd00118">
    <property type="entry name" value="LysM"/>
    <property type="match status" value="1"/>
</dbReference>
<sequence length="62" mass="6828">MGRNMATVAEQTEKISLGSYAKKHVRYGSMAKESGIKSEKYIKHIVQPGDTLQGLALRYGVT</sequence>
<dbReference type="Gene3D" id="3.10.350.10">
    <property type="entry name" value="LysM domain"/>
    <property type="match status" value="1"/>
</dbReference>